<evidence type="ECO:0000256" key="6">
    <source>
        <dbReference type="SAM" id="Phobius"/>
    </source>
</evidence>
<keyword evidence="3 6" id="KW-0812">Transmembrane</keyword>
<evidence type="ECO:0000256" key="1">
    <source>
        <dbReference type="ARBA" id="ARBA00004141"/>
    </source>
</evidence>
<dbReference type="Proteomes" id="UP001601059">
    <property type="component" value="Unassembled WGS sequence"/>
</dbReference>
<dbReference type="RefSeq" id="WP_389359544.1">
    <property type="nucleotide sequence ID" value="NZ_JBIACK010000002.1"/>
</dbReference>
<feature type="transmembrane region" description="Helical" evidence="6">
    <location>
        <begin position="208"/>
        <end position="233"/>
    </location>
</feature>
<dbReference type="PANTHER" id="PTHR43839:SF3">
    <property type="entry name" value="OLIGOPEPTIDE ABC TRANSPORTER, PERMEASE PROTEIN"/>
    <property type="match status" value="1"/>
</dbReference>
<dbReference type="Pfam" id="PF01433">
    <property type="entry name" value="Peptidase_M1"/>
    <property type="match status" value="1"/>
</dbReference>
<evidence type="ECO:0000259" key="7">
    <source>
        <dbReference type="PROSITE" id="PS50928"/>
    </source>
</evidence>
<dbReference type="PANTHER" id="PTHR43839">
    <property type="entry name" value="OPPC IN A BINDING PROTEIN-DEPENDENT TRANSPORT SYSTEM"/>
    <property type="match status" value="1"/>
</dbReference>
<dbReference type="SUPFAM" id="SSF161098">
    <property type="entry name" value="MetI-like"/>
    <property type="match status" value="1"/>
</dbReference>
<dbReference type="SUPFAM" id="SSF55486">
    <property type="entry name" value="Metalloproteases ('zincins'), catalytic domain"/>
    <property type="match status" value="1"/>
</dbReference>
<reference evidence="8 9" key="1">
    <citation type="submission" date="2024-08" db="EMBL/GenBank/DDBJ databases">
        <title>Two novel Cytobacillus novel species.</title>
        <authorList>
            <person name="Liu G."/>
        </authorList>
    </citation>
    <scope>NUCLEOTIDE SEQUENCE [LARGE SCALE GENOMIC DNA]</scope>
    <source>
        <strain evidence="8 9">FJAT-54145</strain>
    </source>
</reference>
<keyword evidence="4 6" id="KW-1133">Transmembrane helix</keyword>
<keyword evidence="5 6" id="KW-0472">Membrane</keyword>
<evidence type="ECO:0000313" key="9">
    <source>
        <dbReference type="Proteomes" id="UP001601059"/>
    </source>
</evidence>
<gene>
    <name evidence="8" type="ORF">ACFYKX_07275</name>
</gene>
<dbReference type="GO" id="GO:0004177">
    <property type="term" value="F:aminopeptidase activity"/>
    <property type="evidence" value="ECO:0007669"/>
    <property type="project" value="UniProtKB-KW"/>
</dbReference>
<dbReference type="Gene3D" id="1.10.3720.10">
    <property type="entry name" value="MetI-like"/>
    <property type="match status" value="1"/>
</dbReference>
<evidence type="ECO:0000256" key="4">
    <source>
        <dbReference type="ARBA" id="ARBA00022989"/>
    </source>
</evidence>
<evidence type="ECO:0000256" key="5">
    <source>
        <dbReference type="ARBA" id="ARBA00023136"/>
    </source>
</evidence>
<dbReference type="InterPro" id="IPR014782">
    <property type="entry name" value="Peptidase_M1_dom"/>
</dbReference>
<name>A0ABW6K875_9BACI</name>
<dbReference type="EMBL" id="JBIACK010000002">
    <property type="protein sequence ID" value="MFE8700408.1"/>
    <property type="molecule type" value="Genomic_DNA"/>
</dbReference>
<dbReference type="Gene3D" id="1.10.390.10">
    <property type="entry name" value="Neutral Protease Domain 2"/>
    <property type="match status" value="1"/>
</dbReference>
<keyword evidence="2" id="KW-0813">Transport</keyword>
<proteinExistence type="predicted"/>
<keyword evidence="8" id="KW-0031">Aminopeptidase</keyword>
<dbReference type="InterPro" id="IPR027268">
    <property type="entry name" value="Peptidase_M4/M1_CTD_sf"/>
</dbReference>
<dbReference type="CDD" id="cd06261">
    <property type="entry name" value="TM_PBP2"/>
    <property type="match status" value="1"/>
</dbReference>
<dbReference type="InterPro" id="IPR035906">
    <property type="entry name" value="MetI-like_sf"/>
</dbReference>
<evidence type="ECO:0000256" key="3">
    <source>
        <dbReference type="ARBA" id="ARBA00022692"/>
    </source>
</evidence>
<dbReference type="InterPro" id="IPR000515">
    <property type="entry name" value="MetI-like"/>
</dbReference>
<feature type="transmembrane region" description="Helical" evidence="6">
    <location>
        <begin position="80"/>
        <end position="109"/>
    </location>
</feature>
<evidence type="ECO:0000256" key="2">
    <source>
        <dbReference type="ARBA" id="ARBA00022448"/>
    </source>
</evidence>
<feature type="transmembrane region" description="Helical" evidence="6">
    <location>
        <begin position="387"/>
        <end position="411"/>
    </location>
</feature>
<keyword evidence="9" id="KW-1185">Reference proteome</keyword>
<accession>A0ABW6K875</accession>
<dbReference type="CDD" id="cd09604">
    <property type="entry name" value="M1_APN_like"/>
    <property type="match status" value="1"/>
</dbReference>
<feature type="transmembrane region" description="Helical" evidence="6">
    <location>
        <begin position="121"/>
        <end position="144"/>
    </location>
</feature>
<feature type="domain" description="ABC transmembrane type-1" evidence="7">
    <location>
        <begin position="78"/>
        <end position="292"/>
    </location>
</feature>
<keyword evidence="8" id="KW-0645">Protease</keyword>
<comment type="caution">
    <text evidence="8">The sequence shown here is derived from an EMBL/GenBank/DDBJ whole genome shotgun (WGS) entry which is preliminary data.</text>
</comment>
<keyword evidence="8" id="KW-0378">Hydrolase</keyword>
<comment type="subcellular location">
    <subcellularLocation>
        <location evidence="1">Membrane</location>
        <topology evidence="1">Multi-pass membrane protein</topology>
    </subcellularLocation>
</comment>
<organism evidence="8 9">
    <name type="scientific">Cytobacillus spartinae</name>
    <dbReference type="NCBI Taxonomy" id="3299023"/>
    <lineage>
        <taxon>Bacteria</taxon>
        <taxon>Bacillati</taxon>
        <taxon>Bacillota</taxon>
        <taxon>Bacilli</taxon>
        <taxon>Bacillales</taxon>
        <taxon>Bacillaceae</taxon>
        <taxon>Cytobacillus</taxon>
    </lineage>
</organism>
<feature type="transmembrane region" description="Helical" evidence="6">
    <location>
        <begin position="150"/>
        <end position="170"/>
    </location>
</feature>
<evidence type="ECO:0000313" key="8">
    <source>
        <dbReference type="EMBL" id="MFE8700408.1"/>
    </source>
</evidence>
<feature type="transmembrane region" description="Helical" evidence="6">
    <location>
        <begin position="269"/>
        <end position="288"/>
    </location>
</feature>
<dbReference type="PROSITE" id="PS50928">
    <property type="entry name" value="ABC_TM1"/>
    <property type="match status" value="1"/>
</dbReference>
<protein>
    <submittedName>
        <fullName evidence="8">M1 family aminopeptidase</fullName>
    </submittedName>
</protein>
<sequence>MKLLNYKKTIFGTLLLLFFFALSFIYTMDGGEVHEQVRFVYDKEGKIIGVPPMPPSKDYPLGTDLDGRDNLSLLIDGIKYTLLVAVGVSFFRVLLGAIVGLFVSVWIPASKPFFKALFLPFQYIPSLLLGIVLMSPVALFYSGIPIKNLITYQIIVLVIIGIPTVLFYTAEFVEEIKKKDFILSSYIMGGRNLHILVKHILPNLKPHIPLLAVQQMLQTLQVMMYLGVFGLYLGGPRPSAIMHTKPEKFSSMTSELAGLNGQNFWVIRWAPWIVVSSILGIFLIILIVNMMKKEIEDQLNDSKIVLPSRSKRYWKHSKRTVTMQHVPVSTDSFQMAPAGVDLGTRKEKHESLSFSSTINENLKFYINKMVINNQKFTPLTEKYRVKLILGLSTVFVIIISVVSISQGGFLIGEEKTKQAVTNEKPTNKFNKFESVPVLYQANVKVDIEHYTLSGDVNIKTTNDTGQVQEVIYFHLYPNQFREKLTDENWVNLLGDQPVQGWIDIKDVRVEDEETDFTVNGTILEIPLKSWNVNEVKNIKISFDLQVPSNNGSFSFDERAMWLSNWLPVQAVFDENGWNKDPYYPFGDTFYSETANYELNVEVPKGYWVVTSGNDEHMAKNHGSSESFQVRATNVRDFAMSILSNKYKNIRSEVNGINVYTWFTNVDNEELAVSNHQTAVAAISFFSNLYGEYPHQQFDVVRIGDFSNGFAFPGLIQSPGYMFQKSSPTGFRDIPGKAAYQWWGSIIGSNKVKEPWVNAILSDYATKRFMEIYQPGSVQEVKTSDVLAIIQPWEDKEIYLSSPIDKFKDINSYYDLLYFKGPQMFSELEKAIGREKMDPILKNYYERYQNVNGSGEELIDSFVEVLGPEVREYFNKWLNDGMTTFEIKKE</sequence>